<feature type="compositionally biased region" description="Polar residues" evidence="1">
    <location>
        <begin position="528"/>
        <end position="540"/>
    </location>
</feature>
<gene>
    <name evidence="2" type="ORF">PspYZU01_47</name>
</gene>
<feature type="compositionally biased region" description="Basic and acidic residues" evidence="1">
    <location>
        <begin position="547"/>
        <end position="558"/>
    </location>
</feature>
<dbReference type="InterPro" id="IPR006429">
    <property type="entry name" value="Phage_lambda_portal"/>
</dbReference>
<protein>
    <submittedName>
        <fullName evidence="2">Portal protein</fullName>
    </submittedName>
</protein>
<dbReference type="Proteomes" id="UP000248142">
    <property type="component" value="Segment"/>
</dbReference>
<dbReference type="GO" id="GO:0019068">
    <property type="term" value="P:virion assembly"/>
    <property type="evidence" value="ECO:0007669"/>
    <property type="project" value="InterPro"/>
</dbReference>
<dbReference type="GO" id="GO:0005198">
    <property type="term" value="F:structural molecule activity"/>
    <property type="evidence" value="ECO:0007669"/>
    <property type="project" value="InterPro"/>
</dbReference>
<name>A0A2U7NRV9_9CAUD</name>
<dbReference type="Pfam" id="PF05136">
    <property type="entry name" value="Phage_portal_2"/>
    <property type="match status" value="1"/>
</dbReference>
<keyword evidence="3" id="KW-1185">Reference proteome</keyword>
<organism evidence="2 3">
    <name type="scientific">Pseudomonas phage PspYZU01</name>
    <dbReference type="NCBI Taxonomy" id="1983555"/>
    <lineage>
        <taxon>Viruses</taxon>
        <taxon>Duplodnaviria</taxon>
        <taxon>Heunggongvirae</taxon>
        <taxon>Uroviricota</taxon>
        <taxon>Caudoviricetes</taxon>
        <taxon>Casjensviridae</taxon>
        <taxon>Phobosvirus</taxon>
        <taxon>Phobosvirus PspYZU01</taxon>
    </lineage>
</organism>
<dbReference type="NCBIfam" id="TIGR01539">
    <property type="entry name" value="portal_lambda"/>
    <property type="match status" value="1"/>
</dbReference>
<sequence>MQAPDELEDLIGIPVPAESAVFPLGRGGTPAYDAADVSSRELMTWAPSVGSADLDILPEKGTLDSRVRDASRNDAYVQNGGRVLQDAIVGERFLLNSKPNFKVLGLDEVWAEEFQEEVEAKFTLFGESDRCYFDASRHNTFTGLVRLAVGIYGLAGEVLATAEWIRGAFRPYSTAIQMVDLDRLSNPLGEMDSRWLRGGVQRDQWGGPVGYHIRMSHPSDALEDDNWTWKYVPATRGQVMNIPGWDRAQVIHIIEQDRPDQSRGVAAIVAALKETRMGKRFRDTVLQSAVLNASYAASIESDLPAEVIAAQVGAGGDSGKALSKYAIDYLKQVNRFVGSSRNIGLGNAKIPVFYPGTKMKLQPAGTPGGVGTDFEKSLLRYLAASFGVTYEQLSKDYSAANYSNLRAAIADAGRTNRVKKRMVADRFANAIYRLWLEEAISKGDITSMPRNAPNWYQGLNAEAYCAAEWIGATMGQIDELKETQAAVLRINNGLSTREDELARLGKDWRQLFPQLAREKALAERNGLDFSQDTTKNTMNAASGEPTDEGKNPEGEGDK</sequence>
<evidence type="ECO:0000313" key="2">
    <source>
        <dbReference type="EMBL" id="ASD51932.1"/>
    </source>
</evidence>
<reference evidence="2 3" key="1">
    <citation type="submission" date="2017-04" db="EMBL/GenBank/DDBJ databases">
        <title>Isolation of lytic bacteriophages infecting Pseudomonas strains for biocontrol of fish and shrimp spoilage during chilled storage.</title>
        <authorList>
            <person name="Yang Z."/>
            <person name="Tao X."/>
            <person name="Gao L."/>
            <person name="Rao S."/>
        </authorList>
    </citation>
    <scope>NUCLEOTIDE SEQUENCE [LARGE SCALE GENOMIC DNA]</scope>
</reference>
<proteinExistence type="predicted"/>
<accession>A0A2U7NRV9</accession>
<feature type="region of interest" description="Disordered" evidence="1">
    <location>
        <begin position="523"/>
        <end position="558"/>
    </location>
</feature>
<dbReference type="EMBL" id="KY971609">
    <property type="protein sequence ID" value="ASD51932.1"/>
    <property type="molecule type" value="Genomic_DNA"/>
</dbReference>
<evidence type="ECO:0000256" key="1">
    <source>
        <dbReference type="SAM" id="MobiDB-lite"/>
    </source>
</evidence>
<evidence type="ECO:0000313" key="3">
    <source>
        <dbReference type="Proteomes" id="UP000248142"/>
    </source>
</evidence>